<dbReference type="InterPro" id="IPR045378">
    <property type="entry name" value="LNT_N"/>
</dbReference>
<dbReference type="RefSeq" id="WP_274688207.1">
    <property type="nucleotide sequence ID" value="NZ_JAPMOU010000007.1"/>
</dbReference>
<evidence type="ECO:0000256" key="9">
    <source>
        <dbReference type="HAMAP-Rule" id="MF_01148"/>
    </source>
</evidence>
<keyword evidence="3 9" id="KW-1003">Cell membrane</keyword>
<comment type="pathway">
    <text evidence="9">Protein modification; lipoprotein biosynthesis (N-acyl transfer).</text>
</comment>
<evidence type="ECO:0000256" key="3">
    <source>
        <dbReference type="ARBA" id="ARBA00022475"/>
    </source>
</evidence>
<feature type="transmembrane region" description="Helical" evidence="9">
    <location>
        <begin position="81"/>
        <end position="104"/>
    </location>
</feature>
<dbReference type="InterPro" id="IPR003010">
    <property type="entry name" value="C-N_Hydrolase"/>
</dbReference>
<feature type="transmembrane region" description="Helical" evidence="9">
    <location>
        <begin position="56"/>
        <end position="75"/>
    </location>
</feature>
<keyword evidence="7 9" id="KW-0472">Membrane</keyword>
<dbReference type="NCBIfam" id="TIGR00546">
    <property type="entry name" value="lnt"/>
    <property type="match status" value="1"/>
</dbReference>
<dbReference type="HAMAP" id="MF_01148">
    <property type="entry name" value="Lnt"/>
    <property type="match status" value="1"/>
</dbReference>
<protein>
    <recommendedName>
        <fullName evidence="9">Apolipoprotein N-acyltransferase</fullName>
        <shortName evidence="9">ALP N-acyltransferase</shortName>
        <ecNumber evidence="9">2.3.1.269</ecNumber>
    </recommendedName>
</protein>
<keyword evidence="12" id="KW-1185">Reference proteome</keyword>
<dbReference type="Pfam" id="PF20154">
    <property type="entry name" value="LNT_N"/>
    <property type="match status" value="1"/>
</dbReference>
<sequence>MNKSTPWPGHILTLIAGAIYPLGFSPFNWWPITLLALVLLIPLLRQSTIKTTALRGWLFGLGMYGTGVSWVYVSINQFGNAHPILAGFLTLLFVAFIAALFAVPQALLYRFLSRNFVANAVVTGLAFTTSWLLVEWAKTWLLTGFPWLLAGYSLTDSFVRGLAPIFGVLSLSLALLSSAWLIWQLWFTASEKLKANQKVSWSLNVAPLILTIGLWSSGWLAQTTSWTSPKSQPPLQVAAVQANIPQTLKWNPNYVKTTIERYLTLSEKHWNADLLVWSENAIPVLYPRAQRLLESLTKQAKDTNTTLITGIPFIENTPDNHRYFNGVLAISNQETRYHKQKLVPFGEYVPLESWLRGLISFFDLPMSSFSKGEASQPPLQGINNTTIAPFICYEVVYPDFVAKNAATDVLITISNDTWFGDSIGPHQHFQMARMRALETQRYLIRATNDGITAIINPAGKAVKQLPQFDQGVLIGEVKAMAGKTPFMQWQSWPIIILTLVIMAGLLAFRQITLHEVYTKQKVNHAS</sequence>
<proteinExistence type="inferred from homology"/>
<evidence type="ECO:0000256" key="8">
    <source>
        <dbReference type="ARBA" id="ARBA00023315"/>
    </source>
</evidence>
<dbReference type="Pfam" id="PF00795">
    <property type="entry name" value="CN_hydrolase"/>
    <property type="match status" value="1"/>
</dbReference>
<evidence type="ECO:0000256" key="7">
    <source>
        <dbReference type="ARBA" id="ARBA00023136"/>
    </source>
</evidence>
<comment type="function">
    <text evidence="9">Catalyzes the phospholipid dependent N-acylation of the N-terminal cysteine of apolipoprotein, the last step in lipoprotein maturation.</text>
</comment>
<dbReference type="EMBL" id="JAPMOU010000007">
    <property type="protein sequence ID" value="MDE1461848.1"/>
    <property type="molecule type" value="Genomic_DNA"/>
</dbReference>
<dbReference type="SUPFAM" id="SSF56317">
    <property type="entry name" value="Carbon-nitrogen hydrolase"/>
    <property type="match status" value="1"/>
</dbReference>
<evidence type="ECO:0000256" key="1">
    <source>
        <dbReference type="ARBA" id="ARBA00004651"/>
    </source>
</evidence>
<comment type="catalytic activity">
    <reaction evidence="9">
        <text>N-terminal S-1,2-diacyl-sn-glyceryl-L-cysteinyl-[lipoprotein] + a glycerophospholipid = N-acyl-S-1,2-diacyl-sn-glyceryl-L-cysteinyl-[lipoprotein] + a 2-acyl-sn-glycero-3-phospholipid + H(+)</text>
        <dbReference type="Rhea" id="RHEA:48228"/>
        <dbReference type="Rhea" id="RHEA-COMP:14681"/>
        <dbReference type="Rhea" id="RHEA-COMP:14684"/>
        <dbReference type="ChEBI" id="CHEBI:15378"/>
        <dbReference type="ChEBI" id="CHEBI:136912"/>
        <dbReference type="ChEBI" id="CHEBI:140656"/>
        <dbReference type="ChEBI" id="CHEBI:140657"/>
        <dbReference type="ChEBI" id="CHEBI:140660"/>
        <dbReference type="EC" id="2.3.1.269"/>
    </reaction>
</comment>
<evidence type="ECO:0000313" key="12">
    <source>
        <dbReference type="Proteomes" id="UP001528823"/>
    </source>
</evidence>
<dbReference type="PANTHER" id="PTHR38686:SF1">
    <property type="entry name" value="APOLIPOPROTEIN N-ACYLTRANSFERASE"/>
    <property type="match status" value="1"/>
</dbReference>
<reference evidence="11 12" key="1">
    <citation type="submission" date="2022-11" db="EMBL/GenBank/DDBJ databases">
        <title>Spartinivicinus poritis sp. nov., isolated from scleractinian coral Porites lutea.</title>
        <authorList>
            <person name="Zhang G."/>
            <person name="Cai L."/>
            <person name="Wei Q."/>
        </authorList>
    </citation>
    <scope>NUCLEOTIDE SEQUENCE [LARGE SCALE GENOMIC DNA]</scope>
    <source>
        <strain evidence="11 12">A2-2</strain>
    </source>
</reference>
<evidence type="ECO:0000256" key="4">
    <source>
        <dbReference type="ARBA" id="ARBA00022679"/>
    </source>
</evidence>
<dbReference type="PROSITE" id="PS50263">
    <property type="entry name" value="CN_HYDROLASE"/>
    <property type="match status" value="1"/>
</dbReference>
<keyword evidence="6 9" id="KW-1133">Transmembrane helix</keyword>
<dbReference type="EC" id="2.3.1.269" evidence="9"/>
<dbReference type="Proteomes" id="UP001528823">
    <property type="component" value="Unassembled WGS sequence"/>
</dbReference>
<evidence type="ECO:0000256" key="2">
    <source>
        <dbReference type="ARBA" id="ARBA00010065"/>
    </source>
</evidence>
<dbReference type="InterPro" id="IPR036526">
    <property type="entry name" value="C-N_Hydrolase_sf"/>
</dbReference>
<accession>A0ABT5U8S3</accession>
<dbReference type="InterPro" id="IPR004563">
    <property type="entry name" value="Apolipo_AcylTrfase"/>
</dbReference>
<organism evidence="11 12">
    <name type="scientific">Spartinivicinus poritis</name>
    <dbReference type="NCBI Taxonomy" id="2994640"/>
    <lineage>
        <taxon>Bacteria</taxon>
        <taxon>Pseudomonadati</taxon>
        <taxon>Pseudomonadota</taxon>
        <taxon>Gammaproteobacteria</taxon>
        <taxon>Oceanospirillales</taxon>
        <taxon>Zooshikellaceae</taxon>
        <taxon>Spartinivicinus</taxon>
    </lineage>
</organism>
<feature type="transmembrane region" description="Helical" evidence="9">
    <location>
        <begin position="116"/>
        <end position="134"/>
    </location>
</feature>
<feature type="domain" description="CN hydrolase" evidence="10">
    <location>
        <begin position="240"/>
        <end position="479"/>
    </location>
</feature>
<keyword evidence="4 9" id="KW-0808">Transferase</keyword>
<dbReference type="CDD" id="cd07571">
    <property type="entry name" value="ALP_N-acyl_transferase"/>
    <property type="match status" value="1"/>
</dbReference>
<gene>
    <name evidence="9 11" type="primary">lnt</name>
    <name evidence="11" type="ORF">ORQ98_07685</name>
</gene>
<name>A0ABT5U8S3_9GAMM</name>
<feature type="transmembrane region" description="Helical" evidence="9">
    <location>
        <begin position="162"/>
        <end position="187"/>
    </location>
</feature>
<dbReference type="PANTHER" id="PTHR38686">
    <property type="entry name" value="APOLIPOPROTEIN N-ACYLTRANSFERASE"/>
    <property type="match status" value="1"/>
</dbReference>
<dbReference type="Gene3D" id="3.60.110.10">
    <property type="entry name" value="Carbon-nitrogen hydrolase"/>
    <property type="match status" value="1"/>
</dbReference>
<feature type="transmembrane region" description="Helical" evidence="9">
    <location>
        <begin position="199"/>
        <end position="221"/>
    </location>
</feature>
<feature type="transmembrane region" description="Helical" evidence="9">
    <location>
        <begin position="489"/>
        <end position="508"/>
    </location>
</feature>
<comment type="caution">
    <text evidence="11">The sequence shown here is derived from an EMBL/GenBank/DDBJ whole genome shotgun (WGS) entry which is preliminary data.</text>
</comment>
<evidence type="ECO:0000256" key="6">
    <source>
        <dbReference type="ARBA" id="ARBA00022989"/>
    </source>
</evidence>
<keyword evidence="8 9" id="KW-0012">Acyltransferase</keyword>
<comment type="subcellular location">
    <subcellularLocation>
        <location evidence="1 9">Cell membrane</location>
        <topology evidence="1 9">Multi-pass membrane protein</topology>
    </subcellularLocation>
</comment>
<evidence type="ECO:0000313" key="11">
    <source>
        <dbReference type="EMBL" id="MDE1461848.1"/>
    </source>
</evidence>
<evidence type="ECO:0000259" key="10">
    <source>
        <dbReference type="PROSITE" id="PS50263"/>
    </source>
</evidence>
<keyword evidence="5 9" id="KW-0812">Transmembrane</keyword>
<feature type="transmembrane region" description="Helical" evidence="9">
    <location>
        <begin position="27"/>
        <end position="44"/>
    </location>
</feature>
<comment type="similarity">
    <text evidence="2 9">Belongs to the CN hydrolase family. Apolipoprotein N-acyltransferase subfamily.</text>
</comment>
<evidence type="ECO:0000256" key="5">
    <source>
        <dbReference type="ARBA" id="ARBA00022692"/>
    </source>
</evidence>